<evidence type="ECO:0000256" key="1">
    <source>
        <dbReference type="ARBA" id="ARBA00023161"/>
    </source>
</evidence>
<dbReference type="InterPro" id="IPR011990">
    <property type="entry name" value="TPR-like_helical_dom_sf"/>
</dbReference>
<comment type="caution">
    <text evidence="4">The sequence shown here is derived from an EMBL/GenBank/DDBJ whole genome shotgun (WGS) entry which is preliminary data.</text>
</comment>
<dbReference type="Proteomes" id="UP000749559">
    <property type="component" value="Unassembled WGS sequence"/>
</dbReference>
<feature type="domain" description="DNA/RNA-binding" evidence="2">
    <location>
        <begin position="199"/>
        <end position="292"/>
    </location>
</feature>
<dbReference type="GO" id="GO:0005697">
    <property type="term" value="C:telomerase holoenzyme complex"/>
    <property type="evidence" value="ECO:0007669"/>
    <property type="project" value="TreeGrafter"/>
</dbReference>
<dbReference type="PANTHER" id="PTHR15696">
    <property type="entry name" value="SMG-7 SUPPRESSOR WITH MORPHOLOGICAL EFFECT ON GENITALIA PROTEIN 7"/>
    <property type="match status" value="1"/>
</dbReference>
<dbReference type="GO" id="GO:0000184">
    <property type="term" value="P:nuclear-transcribed mRNA catabolic process, nonsense-mediated decay"/>
    <property type="evidence" value="ECO:0007669"/>
    <property type="project" value="UniProtKB-KW"/>
</dbReference>
<gene>
    <name evidence="4" type="ORF">OFUS_LOCUS20743</name>
</gene>
<evidence type="ECO:0000259" key="3">
    <source>
        <dbReference type="Pfam" id="PF10374"/>
    </source>
</evidence>
<dbReference type="AlphaFoldDB" id="A0A8S4PT36"/>
<accession>A0A8S4PT36</accession>
<organism evidence="4 5">
    <name type="scientific">Owenia fusiformis</name>
    <name type="common">Polychaete worm</name>
    <dbReference type="NCBI Taxonomy" id="6347"/>
    <lineage>
        <taxon>Eukaryota</taxon>
        <taxon>Metazoa</taxon>
        <taxon>Spiralia</taxon>
        <taxon>Lophotrochozoa</taxon>
        <taxon>Annelida</taxon>
        <taxon>Polychaeta</taxon>
        <taxon>Sedentaria</taxon>
        <taxon>Canalipalpata</taxon>
        <taxon>Sabellida</taxon>
        <taxon>Oweniida</taxon>
        <taxon>Oweniidae</taxon>
        <taxon>Owenia</taxon>
    </lineage>
</organism>
<dbReference type="Pfam" id="PF10374">
    <property type="entry name" value="EST1"/>
    <property type="match status" value="1"/>
</dbReference>
<sequence length="295" mass="34788">MKKAVVKPPDAKPELDKIKRVYRAAVDTIKRLDDITKQKKSYKEIFSADAIGLRGKLRDYCERLMFYDPVEYGRKAEELLWRKVFYDIIQLMKQNKKHMRPGNSMQTAFRTHLAAAEGFYHHLIFKLQKEYHVDVCGLVDCHLLPEPRSHKKHHPQKRSDIDPAVHEWAMRACHRCLVYLGDLARYAQDIEGLKSVILSERCYYQAIALYPTYGMPHNQLGTLVGTKHYNCEAAYHYMRCLLCTNIFEGASGNLQRLFEKNRKRYEELSKVSPRDLPPELQRYVIYLKLHCYIQY</sequence>
<protein>
    <recommendedName>
        <fullName evidence="6">Protein SMG5</fullName>
    </recommendedName>
</protein>
<feature type="non-terminal residue" evidence="4">
    <location>
        <position position="295"/>
    </location>
</feature>
<dbReference type="InterPro" id="IPR018834">
    <property type="entry name" value="DNA/RNA-bd_Est1-type"/>
</dbReference>
<dbReference type="SUPFAM" id="SSF48452">
    <property type="entry name" value="TPR-like"/>
    <property type="match status" value="1"/>
</dbReference>
<dbReference type="InterPro" id="IPR045153">
    <property type="entry name" value="Est1/Ebs1-like"/>
</dbReference>
<dbReference type="Gene3D" id="1.25.40.10">
    <property type="entry name" value="Tetratricopeptide repeat domain"/>
    <property type="match status" value="1"/>
</dbReference>
<feature type="domain" description="Telomerase activating protein Est1-like N-terminal" evidence="3">
    <location>
        <begin position="75"/>
        <end position="190"/>
    </location>
</feature>
<proteinExistence type="predicted"/>
<reference evidence="4" key="1">
    <citation type="submission" date="2022-03" db="EMBL/GenBank/DDBJ databases">
        <authorList>
            <person name="Martin C."/>
        </authorList>
    </citation>
    <scope>NUCLEOTIDE SEQUENCE</scope>
</reference>
<keyword evidence="1" id="KW-0866">Nonsense-mediated mRNA decay</keyword>
<evidence type="ECO:0000313" key="4">
    <source>
        <dbReference type="EMBL" id="CAH1796319.1"/>
    </source>
</evidence>
<evidence type="ECO:0008006" key="6">
    <source>
        <dbReference type="Google" id="ProtNLM"/>
    </source>
</evidence>
<dbReference type="GO" id="GO:0070034">
    <property type="term" value="F:telomerase RNA binding"/>
    <property type="evidence" value="ECO:0007669"/>
    <property type="project" value="TreeGrafter"/>
</dbReference>
<dbReference type="OrthoDB" id="5920073at2759"/>
<name>A0A8S4PT36_OWEFU</name>
<dbReference type="PANTHER" id="PTHR15696:SF7">
    <property type="entry name" value="NONSENSE-MEDIATED MRNA DECAY FACTOR"/>
    <property type="match status" value="1"/>
</dbReference>
<dbReference type="Pfam" id="PF10373">
    <property type="entry name" value="EST1_DNA_bind"/>
    <property type="match status" value="1"/>
</dbReference>
<evidence type="ECO:0000259" key="2">
    <source>
        <dbReference type="Pfam" id="PF10373"/>
    </source>
</evidence>
<evidence type="ECO:0000313" key="5">
    <source>
        <dbReference type="Proteomes" id="UP000749559"/>
    </source>
</evidence>
<dbReference type="EMBL" id="CAIIXF020000010">
    <property type="protein sequence ID" value="CAH1796319.1"/>
    <property type="molecule type" value="Genomic_DNA"/>
</dbReference>
<keyword evidence="5" id="KW-1185">Reference proteome</keyword>
<dbReference type="InterPro" id="IPR019458">
    <property type="entry name" value="Est1-like_N"/>
</dbReference>
<dbReference type="GO" id="GO:0042162">
    <property type="term" value="F:telomeric DNA binding"/>
    <property type="evidence" value="ECO:0007669"/>
    <property type="project" value="TreeGrafter"/>
</dbReference>